<dbReference type="Pfam" id="PF00169">
    <property type="entry name" value="PH"/>
    <property type="match status" value="1"/>
</dbReference>
<dbReference type="PROSITE" id="PS50003">
    <property type="entry name" value="PH_DOMAIN"/>
    <property type="match status" value="1"/>
</dbReference>
<gene>
    <name evidence="7" type="primary">LOC120259563</name>
</gene>
<proteinExistence type="inferred from homology"/>
<dbReference type="GO" id="GO:0005737">
    <property type="term" value="C:cytoplasm"/>
    <property type="evidence" value="ECO:0007669"/>
    <property type="project" value="UniProtKB-ARBA"/>
</dbReference>
<dbReference type="InterPro" id="IPR001849">
    <property type="entry name" value="PH_domain"/>
</dbReference>
<dbReference type="InterPro" id="IPR009543">
    <property type="entry name" value="VPS13_VAB"/>
</dbReference>
<keyword evidence="3" id="KW-0445">Lipid transport</keyword>
<keyword evidence="2" id="KW-0813">Transport</keyword>
<dbReference type="GO" id="GO:0006623">
    <property type="term" value="P:protein targeting to vacuole"/>
    <property type="evidence" value="ECO:0007669"/>
    <property type="project" value="TreeGrafter"/>
</dbReference>
<dbReference type="SUPFAM" id="SSF50729">
    <property type="entry name" value="PH domain-like"/>
    <property type="match status" value="1"/>
</dbReference>
<protein>
    <submittedName>
        <fullName evidence="7">Uncharacterized protein LOC120259563 isoform X1</fullName>
    </submittedName>
</protein>
<feature type="region of interest" description="Disordered" evidence="4">
    <location>
        <begin position="4356"/>
        <end position="4395"/>
    </location>
</feature>
<dbReference type="PANTHER" id="PTHR16166">
    <property type="entry name" value="VACUOLAR PROTEIN SORTING-ASSOCIATED PROTEIN VPS13"/>
    <property type="match status" value="1"/>
</dbReference>
<dbReference type="InterPro" id="IPR009291">
    <property type="entry name" value="Vps62"/>
</dbReference>
<name>A0AB40B7H0_DIOCR</name>
<evidence type="ECO:0000256" key="1">
    <source>
        <dbReference type="ARBA" id="ARBA00006545"/>
    </source>
</evidence>
<feature type="compositionally biased region" description="Basic and acidic residues" evidence="4">
    <location>
        <begin position="4386"/>
        <end position="4395"/>
    </location>
</feature>
<feature type="region of interest" description="Disordered" evidence="4">
    <location>
        <begin position="2865"/>
        <end position="2887"/>
    </location>
</feature>
<dbReference type="PANTHER" id="PTHR16166:SF137">
    <property type="entry name" value="PLECKSTRIN HOMOLOGY (PH) DOMAIN-CONTAINING PROTEIN"/>
    <property type="match status" value="1"/>
</dbReference>
<dbReference type="RefSeq" id="XP_039123126.1">
    <property type="nucleotide sequence ID" value="XM_039267192.1"/>
</dbReference>
<evidence type="ECO:0000259" key="5">
    <source>
        <dbReference type="PROSITE" id="PS50003"/>
    </source>
</evidence>
<dbReference type="SMART" id="SM00233">
    <property type="entry name" value="PH"/>
    <property type="match status" value="1"/>
</dbReference>
<dbReference type="Pfam" id="PF25036">
    <property type="entry name" value="VPS13_VAB"/>
    <property type="match status" value="1"/>
</dbReference>
<dbReference type="InterPro" id="IPR011993">
    <property type="entry name" value="PH-like_dom_sf"/>
</dbReference>
<dbReference type="Gene3D" id="2.30.29.30">
    <property type="entry name" value="Pleckstrin-homology domain (PH domain)/Phosphotyrosine-binding domain (PTB)"/>
    <property type="match status" value="1"/>
</dbReference>
<dbReference type="GO" id="GO:0098588">
    <property type="term" value="C:bounding membrane of organelle"/>
    <property type="evidence" value="ECO:0007669"/>
    <property type="project" value="UniProtKB-ARBA"/>
</dbReference>
<dbReference type="InterPro" id="IPR056748">
    <property type="entry name" value="VPS13-like_C"/>
</dbReference>
<sequence>MLEDQVAFLLQKYLGNYVRGLSKEALKISVWNGDVELKNMQLRPEALNALKLPVRVKAGFLGSVKIKVPWSRLGQEPVLVSLDRILILAEPALQVEGSSEDALQEAKKNRIREMEMKLLESQQHLKLETNTSWLGSLINTIIGNLKLSITNIHIRYEDLESNPGHPFAAGATLSRLSAVTVDDLGKETFATGGALDRIQKFAELERLSFYFDSNIHPWRIDKPWEDVLPSEWSQIFELESRGGKSDGFVLKEHSYILQPVTGNAKYTKLRLDESRNTGQALQKAVVNLDNVTLCLSKDCYRDVLKLADNFDAFNKRLKYAHYRPQLPVKSDPRSWWKYAYKVVTDEMKAASGKLSWEQVLRYARLQKKYVPLYASLLKPDMIHSAVDHNKEIEKMDRELDISVILQWRMVAHKFVDQSTELDNQQRGLKTKKSWWPFGWGGSTKDENEPRGFTEEDWEQLNRIIGYKEGSDENLLTAYDKGDLLHVLFEINMKHNASKLVTDNQVYLADLSCEGLHCSIKSYLETKVFNLKLGSYRLSSPSGLLAESATLSDSLVGTFSYKPFDAEVDWSFAVKASPCYMTYMKDSVDQIIAFFKSGTAVSQNIALETAAAVQMTIDGVKRTAQEQVTRALKDYSRFFLDVDIAAPKITIPTKFSPDSSHSTKLLLDLGNLMLCTKDMQEHDSSKEKDLYLQFNLVLSDVSAFLVDGDYWWGAPLVTDQNKHNILPVIDKCAIVIKLQQIKFENPFYPSTRLAVRLPCLGFHFSPARYHRLLQVVKIFEEDDGSSPDMVCPWNQADFEGWLSLLSWKGVGNREAVWQRRYFCLVGPFLYILENPSSKSYKQIFSLLGKQVHQVPTTLLGDIENVLVVCDAGQLNPKRLQIVEDASALIMRCDSDESRRSWQNRLQAAIYRASGSSAITGPPDKSFSVGTSETKSSDKIMMRSLSVEKLFVTGVLDELRICFSCSYQRNQSLQKILLDKESPLFEFRAKGGQVELLMKANNILIGTILKSLEIEDQFGCAQTTTCRYLARSFINSTEATASASYPSSVGTAALGVGGDEAEQNDGEDDKFFEATDDVNDLVEQPFQRQGSMPEYFAAESSFPSKIFFIDPPSFSRIAGLIPDPGLEDRSNNLKENDALDSFVKAQIIIYGQDSPLYNNIDNQVLVALSMLTFFCYRPTIIAIMEFVDAINISQDSHDTDSFADNSSTVITESFAKVDTSGDHDFVVQEPVVKGLLGKGKNRVIFFMTLNMTTAEIVLMNEDGTSLATLLQNNLLTDIKVFPASFNLKASLGNLKISDDSLPVGHSYFWVCHMRNPGGSSFVELDFSSFNAADEDYSGYEYSLNGQLSEVRIVYLNRFVQEVASYFMGLAPSNVESVVKLKDHISNSEKWVTKSEIEGSPALKLDLSLTNPIILMPRRTDSSDYLKLDVLHITIQNTFHWLGGSKNDMNAVHMEILTIKVKDINLSVGFDSVSGENIIQDVKGLSVIVQRSLRDMLHLIPTTEADIKVEELKASLSNKEYEIITECALANLSETPHVVPPLGKIDDTSDSLLEHPVSLVTSSDKSDTQLRTWVVMKVSVSVNLAELSLHSGITRDSPLATVQASGAWLLYKSNSSGESYLFATLRGFSVIDDREGTKEESKLAIGKSGSITFESLFYDGDDIQRLNHSREKDALEYFGFEPIPSMLILDILFRKSSIDISLSIQRPKLLVALDFLLAITEFFTPSLRATLSNEEDDLLYIAGAIILDQPVYFQPSPEFSISPQKPLIADDERFDHFIYDGKGGRLYLRDREGKVLSVPRLETVIYIGNGKKLQFKNVTIVDGAYLDCSVFLGGNSSYSVSEGDHVYFEHENGASLHSHNEIMDGGITENNVVEKFTDLNLELKAIGVELTFYSTSKDVKESLLLSNKVMHANLDVLSRIVLKSDSFEISGNVLELKVESNGIRVLEPFDTSVKFSNASEKTNMHLVVSDIFMNFSFSILRLILAVEEDILAFLRMASKKVSVVCSQFDKVGIIQDSQKDRTYAFWRPRAPSGFAVLGDCLTPLNEPPAKGVLAVNPSFVRVKRPISFRLIWPCSIRNTSGGNHGPTGDILKHDDYGQEEGFSVWFPIAPKGFVAVGCVVSSGREVPSLSSALCIMSSLVSPSTLKDCISLGLTEGSSENVAFWRVENSFGSFLPADPIHTNVTAKPYDFRPIISSYSNSSTHAARNSSSRENSQSHDRALMPEGSAFLNSGRLFEAVASFKLIWWNQGSASRRKLSVWRPIVPPGMVYLGDIAVQGYEPPNSSIVMHDTGDETFLKAPQDFQLVGHIKKQRGIESISFWLPQAPPGFVVLGCVASKGPPKHDDFSSLRCIRSDMVSGDQFPDESIWDASDTKVSSKPFSLWSVGNESGTFLVRNGFKKPPKRFALRLAAPNVTSGSDNTVIDAEIKTFSAAVLDDYGGLMVPLFNISLSSIGFSLHGRPDYLNSTVSFSLAAKSYNDKHDAWEPLIEPMDGFLRYQFDQNAPGEATQLRMTSTRDLNLNISVSNANMICQAYSSWINLGQIQEKIENKDAVSPSYMRRSVVDVHHRKNYYIIPVNMLGQDIFIRATEIKRISDIIKLPSGDNKLVKVPVSKNMLDSHMKGRLGIISRLMVTMIIGDGELPVGEGMTKGPITLAIRLFLIEPSDTLLQQQSARTCGSIYEHSSSGFALVNWGEAFFFKVDSLDNYMVEFIVTDLGRGEPVGFYSAPLKQIAQVLHPKSTLDNFHFEMTWVELSRMNLRECQSDVHKNHGRVRCAVLISPRAVKDGKQGSSHSSKPGFIQISPAKEGPWTSVRLNYAAPAACWRLGYDVIASEVTVKDGNRYVSIRSLVSITNNTDFVIELRLKSKSSKESISSNGGNKDSGSSESDQKTVGTEEFFEIEKYSPSLGWISCSQHLPVSSQSKPESSGGENQGISNIELPEGWEWTDDWHVDKSPGCKDDGWIYAPDTGHIMWPESAGLSNPANSARQRRWIRHRQYMPSNEKDQILIGLLKPGSCIPLPLSGLTQPYILEFRPKNDNGQNEYSWSVVLEKHCLSDFSLELENSDEIYLSMLTESVGLLYCSEISGSSSNNRKGLWFCLNTEATEIGKDLHSNPIHDWNLKIYSPLSITNFLPLSTEYAVIDQLPTEESVACSEDIIVPGETINIYNADPRDPLYLSVLPQGGWKMLHGPVPITHHGKMTSQMLTLQNSFSERIVQIIVEENFEKKHLIAKVIKIYVPFWIASARCPPLIYRFIDMPGKRMRRHFPVPFRANEGNEKVRWQIVKDELVGGFTIVSALNFRHLGFSASISQPGKEQFGPAKDLTPLCDMDGSIDLRAYDTEGNCFHIFVTSKPSPYPSVPTKVISIRPFMTFTNRLGENIYLKFSIGDQQKVLSPSDSTVSFIYHEGEQEKLQVRLNDTDWCCPMEIVKEDTIVIVLRKHEGGRIFIKTEVRGYDEGSRFSIVFRLGSPHGPIRIENRTLGSKIGIRQAGLDDGAWVYLDPHSTVNFSWEDPYGQRLMDICIQSEINTYVPNVSLEKTTECCTILQGHGIRYDVIESGDMKIARFTEGRSVLYGNPELLASNWGISPLPNEAQSNNSPLELVIELGILGISLIDHRPRELLYLYLEKVFVSYSTGYDAGLTNRFKLIIGRLQVDNQLPLTPVPVLLAPEDIPDINHPVFKATVTMNKENIDGIEVYPYVYIRVTEKCWRVDIHEPIIWALVDFYNNLRLDGTSSSSSITQVDPEIRFELIDISEVRLKLSLETEPTHRPPGALGIWSPVLSAVGNALKIQVHLRKVMHRSKFMRKSTIAPAILNRIRRDLIHNPLHLIFSVDVLGMTKSTLSSLSKGFAELSTDGQFLQLRSKQVWSRRITGVSDGILQGTEALAQGVAFGVSGVVRKPIESTRQYGPLGLAHGLGRAFLGIFVQPLSGALDFVSLTVDGVGASFSRCMEILSNRTIAQRIRNPRAFHADGIVREYSEKEAVGQMILYLAEASRHIGCSDLFKEPSKYAWSDSYEDHFIVPYQRTVLITNKRVMLLQCTAPEKLDRKPSKILWDVPWEEILALELAKAGCPEPSHVIIHLKNFRRSESFVRLIKCLIMEDGEQEPQAVRICSSVRKMWRAHQSRKLLNLKVPSSQRYVEFAADETKVLDSSNKNKPIIKLRGFSSVNSLSDDKRFVKHSVNFQKVWSSEHESKSQCTLFLKQVAGDDILCSIWRPLCPIGYVSVGDVAHVGAHQPNVAAVYLASAGSFSVPVGYDLVWRNCPEDYSYPVSIWLPRAPDGFVAVGCVAVAGYAEPELDSAYCVSADMAEETSFEERRVWTAPDSYPWACHIYQVRSEALHFVALRQQKEDSDWKPMRVLDRQSLEASSEFPRQSNVDNNAEKGSTSASLPHESQSKDENKTQ</sequence>
<keyword evidence="6" id="KW-1185">Reference proteome</keyword>
<dbReference type="InterPro" id="IPR026847">
    <property type="entry name" value="VPS13"/>
</dbReference>
<organism evidence="6 7">
    <name type="scientific">Dioscorea cayennensis subsp. rotundata</name>
    <name type="common">White Guinea yam</name>
    <name type="synonym">Dioscorea rotundata</name>
    <dbReference type="NCBI Taxonomy" id="55577"/>
    <lineage>
        <taxon>Eukaryota</taxon>
        <taxon>Viridiplantae</taxon>
        <taxon>Streptophyta</taxon>
        <taxon>Embryophyta</taxon>
        <taxon>Tracheophyta</taxon>
        <taxon>Spermatophyta</taxon>
        <taxon>Magnoliopsida</taxon>
        <taxon>Liliopsida</taxon>
        <taxon>Dioscoreales</taxon>
        <taxon>Dioscoreaceae</taxon>
        <taxon>Dioscorea</taxon>
    </lineage>
</organism>
<evidence type="ECO:0000256" key="4">
    <source>
        <dbReference type="SAM" id="MobiDB-lite"/>
    </source>
</evidence>
<comment type="similarity">
    <text evidence="1">Belongs to the VPS13 family.</text>
</comment>
<feature type="domain" description="PH" evidence="5">
    <location>
        <begin position="794"/>
        <end position="909"/>
    </location>
</feature>
<dbReference type="Pfam" id="PF12624">
    <property type="entry name" value="VPS13_N"/>
    <property type="match status" value="1"/>
</dbReference>
<evidence type="ECO:0000313" key="7">
    <source>
        <dbReference type="RefSeq" id="XP_039123126.1"/>
    </source>
</evidence>
<dbReference type="GeneID" id="120259563"/>
<dbReference type="InterPro" id="IPR026854">
    <property type="entry name" value="VPS13_N"/>
</dbReference>
<feature type="compositionally biased region" description="Low complexity" evidence="4">
    <location>
        <begin position="2866"/>
        <end position="2881"/>
    </location>
</feature>
<dbReference type="Pfam" id="PF25037">
    <property type="entry name" value="VPS13_C"/>
    <property type="match status" value="1"/>
</dbReference>
<dbReference type="CDD" id="cd00821">
    <property type="entry name" value="PH"/>
    <property type="match status" value="1"/>
</dbReference>
<dbReference type="Pfam" id="PF06101">
    <property type="entry name" value="Vps62"/>
    <property type="match status" value="3"/>
</dbReference>
<evidence type="ECO:0000256" key="3">
    <source>
        <dbReference type="ARBA" id="ARBA00023055"/>
    </source>
</evidence>
<dbReference type="InterPro" id="IPR010482">
    <property type="entry name" value="TECPR1-like_DysF"/>
</dbReference>
<dbReference type="Proteomes" id="UP001515500">
    <property type="component" value="Chromosome 4"/>
</dbReference>
<evidence type="ECO:0000256" key="2">
    <source>
        <dbReference type="ARBA" id="ARBA00022448"/>
    </source>
</evidence>
<dbReference type="GO" id="GO:0006869">
    <property type="term" value="P:lipid transport"/>
    <property type="evidence" value="ECO:0007669"/>
    <property type="project" value="UniProtKB-KW"/>
</dbReference>
<dbReference type="GO" id="GO:0045053">
    <property type="term" value="P:protein retention in Golgi apparatus"/>
    <property type="evidence" value="ECO:0007669"/>
    <property type="project" value="TreeGrafter"/>
</dbReference>
<reference evidence="7" key="1">
    <citation type="submission" date="2025-08" db="UniProtKB">
        <authorList>
            <consortium name="RefSeq"/>
        </authorList>
    </citation>
    <scope>IDENTIFICATION</scope>
</reference>
<evidence type="ECO:0000313" key="6">
    <source>
        <dbReference type="Proteomes" id="UP001515500"/>
    </source>
</evidence>
<feature type="compositionally biased region" description="Polar residues" evidence="4">
    <location>
        <begin position="4357"/>
        <end position="4385"/>
    </location>
</feature>
<dbReference type="Pfam" id="PF06398">
    <property type="entry name" value="Pex24p"/>
    <property type="match status" value="1"/>
</dbReference>
<accession>A0AB40B7H0</accession>